<feature type="region of interest" description="Disordered" evidence="1">
    <location>
        <begin position="66"/>
        <end position="137"/>
    </location>
</feature>
<evidence type="ECO:0000256" key="2">
    <source>
        <dbReference type="SAM" id="SignalP"/>
    </source>
</evidence>
<keyword evidence="3" id="KW-1185">Reference proteome</keyword>
<sequence length="377" mass="42644">MKHCILIFSLCIVGQFMNGYSLSGLLRHASKSDVSGSSDKYENENMNHQIAKGVIIYTKDSDDMRLIVPDKGDQSDDNDSGDNDIDRNYMAEDVDDQDNEENNNGDDNDSDEEYDGLNDAGDDKRNPTNNTDNKKVRETFERFVNEMKFGDTADLLGHNQHMFQSPIYMDLGRRFVPQYKYSDVYKETAAEHSGDLIPEKAPPELVLVVAKESALLGPDKENDLGDIDQKKILRSGDYWNSVWKEEVNVKTPLRSDPENKVLVNKETAAEHSGDLIPEKAPPELVLVVAKESALLGPDKENDLGDIDQKKILRSGDYWNSVWKEEVNVKTPLRSAPEKKVLGSIKVKIKPGTEFHKVVSRMKKMSPRLLYIINKKLH</sequence>
<dbReference type="OrthoDB" id="7473119at2759"/>
<feature type="compositionally biased region" description="Basic and acidic residues" evidence="1">
    <location>
        <begin position="121"/>
        <end position="137"/>
    </location>
</feature>
<dbReference type="RefSeq" id="XP_022828771.1">
    <property type="nucleotide sequence ID" value="XM_022973003.1"/>
</dbReference>
<organism evidence="3 4">
    <name type="scientific">Spodoptera litura</name>
    <name type="common">Asian cotton leafworm</name>
    <dbReference type="NCBI Taxonomy" id="69820"/>
    <lineage>
        <taxon>Eukaryota</taxon>
        <taxon>Metazoa</taxon>
        <taxon>Ecdysozoa</taxon>
        <taxon>Arthropoda</taxon>
        <taxon>Hexapoda</taxon>
        <taxon>Insecta</taxon>
        <taxon>Pterygota</taxon>
        <taxon>Neoptera</taxon>
        <taxon>Endopterygota</taxon>
        <taxon>Lepidoptera</taxon>
        <taxon>Glossata</taxon>
        <taxon>Ditrysia</taxon>
        <taxon>Noctuoidea</taxon>
        <taxon>Noctuidae</taxon>
        <taxon>Amphipyrinae</taxon>
        <taxon>Spodoptera</taxon>
    </lineage>
</organism>
<protein>
    <submittedName>
        <fullName evidence="4">Uncharacterized protein LOC111358101 isoform X1</fullName>
    </submittedName>
</protein>
<dbReference type="AlphaFoldDB" id="A0A9J7EHH3"/>
<name>A0A9J7EHH3_SPOLT</name>
<keyword evidence="2" id="KW-0732">Signal</keyword>
<feature type="compositionally biased region" description="Acidic residues" evidence="1">
    <location>
        <begin position="92"/>
        <end position="116"/>
    </location>
</feature>
<reference evidence="4" key="1">
    <citation type="submission" date="2025-08" db="UniProtKB">
        <authorList>
            <consortium name="RefSeq"/>
        </authorList>
    </citation>
    <scope>IDENTIFICATION</scope>
    <source>
        <strain evidence="4">Ishihara</strain>
        <tissue evidence="4">Whole body</tissue>
    </source>
</reference>
<evidence type="ECO:0000313" key="4">
    <source>
        <dbReference type="RefSeq" id="XP_022828771.1"/>
    </source>
</evidence>
<feature type="chain" id="PRO_5039926197" evidence="2">
    <location>
        <begin position="20"/>
        <end position="377"/>
    </location>
</feature>
<feature type="signal peptide" evidence="2">
    <location>
        <begin position="1"/>
        <end position="19"/>
    </location>
</feature>
<dbReference type="GeneID" id="111358101"/>
<proteinExistence type="predicted"/>
<dbReference type="Proteomes" id="UP000301870">
    <property type="component" value="Chromosome 26"/>
</dbReference>
<dbReference type="KEGG" id="sliu:111358101"/>
<gene>
    <name evidence="4" type="primary">LOC111358101</name>
</gene>
<evidence type="ECO:0000256" key="1">
    <source>
        <dbReference type="SAM" id="MobiDB-lite"/>
    </source>
</evidence>
<accession>A0A9J7EHH3</accession>
<evidence type="ECO:0000313" key="3">
    <source>
        <dbReference type="Proteomes" id="UP000301870"/>
    </source>
</evidence>